<organism evidence="6">
    <name type="scientific">Arcella intermedia</name>
    <dbReference type="NCBI Taxonomy" id="1963864"/>
    <lineage>
        <taxon>Eukaryota</taxon>
        <taxon>Amoebozoa</taxon>
        <taxon>Tubulinea</taxon>
        <taxon>Elardia</taxon>
        <taxon>Arcellinida</taxon>
        <taxon>Sphaerothecina</taxon>
        <taxon>Arcellidae</taxon>
        <taxon>Arcella</taxon>
    </lineage>
</organism>
<reference evidence="6" key="1">
    <citation type="journal article" date="2020" name="J. Eukaryot. Microbiol.">
        <title>De novo Sequencing, Assembly and Annotation of the Transcriptome for the Free-Living Testate Amoeba Arcella intermedia.</title>
        <authorList>
            <person name="Ribeiro G.M."/>
            <person name="Porfirio-Sousa A.L."/>
            <person name="Maurer-Alcala X.X."/>
            <person name="Katz L.A."/>
            <person name="Lahr D.J.G."/>
        </authorList>
    </citation>
    <scope>NUCLEOTIDE SEQUENCE</scope>
</reference>
<dbReference type="FunFam" id="2.30.170.20:FF:000001">
    <property type="entry name" value="probable ribosome biogenesis protein RLP24"/>
    <property type="match status" value="1"/>
</dbReference>
<evidence type="ECO:0000256" key="2">
    <source>
        <dbReference type="ARBA" id="ARBA00005647"/>
    </source>
</evidence>
<sequence>MRIEKCWFCGSPIYPGHGMVFVRNDCKIFRFCKSKCHKNFKMKRNPRKVGWTKAFRRAHNKDLTVDTTIALEQRRNRPEKYNRERMFATLKAMQRIAEIREKREKQFYENRMKGKKKQEIEKAKRDLETGVSLIEAPEALIKRQQLEIKEKQEQKAKKKQQTT</sequence>
<evidence type="ECO:0000313" key="6">
    <source>
        <dbReference type="EMBL" id="NDV38309.1"/>
    </source>
</evidence>
<evidence type="ECO:0000259" key="5">
    <source>
        <dbReference type="SMART" id="SM00746"/>
    </source>
</evidence>
<evidence type="ECO:0000256" key="3">
    <source>
        <dbReference type="ARBA" id="ARBA00022517"/>
    </source>
</evidence>
<comment type="subcellular location">
    <subcellularLocation>
        <location evidence="1">Nucleus</location>
    </subcellularLocation>
</comment>
<evidence type="ECO:0000256" key="1">
    <source>
        <dbReference type="ARBA" id="ARBA00004123"/>
    </source>
</evidence>
<accession>A0A6B2LMC7</accession>
<feature type="domain" description="TRASH" evidence="5">
    <location>
        <begin position="6"/>
        <end position="44"/>
    </location>
</feature>
<name>A0A6B2LMC7_9EUKA</name>
<dbReference type="EMBL" id="GIBP01009340">
    <property type="protein sequence ID" value="NDV38309.1"/>
    <property type="molecule type" value="Transcribed_RNA"/>
</dbReference>
<dbReference type="PANTHER" id="PTHR10792">
    <property type="entry name" value="60S RIBOSOMAL PROTEIN L24"/>
    <property type="match status" value="1"/>
</dbReference>
<dbReference type="GO" id="GO:0005730">
    <property type="term" value="C:nucleolus"/>
    <property type="evidence" value="ECO:0007669"/>
    <property type="project" value="TreeGrafter"/>
</dbReference>
<dbReference type="GO" id="GO:0003735">
    <property type="term" value="F:structural constituent of ribosome"/>
    <property type="evidence" value="ECO:0007669"/>
    <property type="project" value="InterPro"/>
</dbReference>
<dbReference type="CDD" id="cd00472">
    <property type="entry name" value="Ribosomal_L24e_L24"/>
    <property type="match status" value="1"/>
</dbReference>
<dbReference type="InterPro" id="IPR056366">
    <property type="entry name" value="Ribosomal_eL24"/>
</dbReference>
<dbReference type="GO" id="GO:0042273">
    <property type="term" value="P:ribosomal large subunit biogenesis"/>
    <property type="evidence" value="ECO:0007669"/>
    <property type="project" value="TreeGrafter"/>
</dbReference>
<evidence type="ECO:0000256" key="4">
    <source>
        <dbReference type="ARBA" id="ARBA00023242"/>
    </source>
</evidence>
<proteinExistence type="inferred from homology"/>
<keyword evidence="4" id="KW-0539">Nucleus</keyword>
<dbReference type="SUPFAM" id="SSF57716">
    <property type="entry name" value="Glucocorticoid receptor-like (DNA-binding domain)"/>
    <property type="match status" value="1"/>
</dbReference>
<dbReference type="AlphaFoldDB" id="A0A6B2LMC7"/>
<comment type="similarity">
    <text evidence="2">Belongs to the eukaryotic ribosomal protein eL24 family.</text>
</comment>
<dbReference type="InterPro" id="IPR011017">
    <property type="entry name" value="TRASH_dom"/>
</dbReference>
<dbReference type="Pfam" id="PF01246">
    <property type="entry name" value="Ribosomal_L24e"/>
    <property type="match status" value="1"/>
</dbReference>
<dbReference type="PANTHER" id="PTHR10792:SF8">
    <property type="entry name" value="RIBOSOME BIOGENESIS PROTEIN RLP24-RELATED"/>
    <property type="match status" value="1"/>
</dbReference>
<keyword evidence="3" id="KW-0690">Ribosome biogenesis</keyword>
<dbReference type="InterPro" id="IPR023442">
    <property type="entry name" value="Ribosomal_eL24_CS"/>
</dbReference>
<dbReference type="InterPro" id="IPR038630">
    <property type="entry name" value="L24e/L24_sf"/>
</dbReference>
<dbReference type="Gene3D" id="2.30.170.20">
    <property type="entry name" value="Ribosomal protein L24e"/>
    <property type="match status" value="1"/>
</dbReference>
<dbReference type="InterPro" id="IPR000988">
    <property type="entry name" value="Ribosomal_eL24-rel_N"/>
</dbReference>
<dbReference type="PROSITE" id="PS01073">
    <property type="entry name" value="RIBOSOMAL_L24E"/>
    <property type="match status" value="1"/>
</dbReference>
<protein>
    <recommendedName>
        <fullName evidence="5">TRASH domain-containing protein</fullName>
    </recommendedName>
</protein>
<dbReference type="SMART" id="SM00746">
    <property type="entry name" value="TRASH"/>
    <property type="match status" value="1"/>
</dbReference>